<feature type="region of interest" description="Disordered" evidence="1">
    <location>
        <begin position="1"/>
        <end position="84"/>
    </location>
</feature>
<evidence type="ECO:0000313" key="2">
    <source>
        <dbReference type="EMBL" id="CAL1356982.1"/>
    </source>
</evidence>
<protein>
    <submittedName>
        <fullName evidence="2">Uncharacterized protein</fullName>
    </submittedName>
</protein>
<accession>A0AAV2CKB2</accession>
<feature type="compositionally biased region" description="Basic and acidic residues" evidence="1">
    <location>
        <begin position="71"/>
        <end position="84"/>
    </location>
</feature>
<evidence type="ECO:0000313" key="3">
    <source>
        <dbReference type="Proteomes" id="UP001497516"/>
    </source>
</evidence>
<dbReference type="AlphaFoldDB" id="A0AAV2CKB2"/>
<reference evidence="2 3" key="1">
    <citation type="submission" date="2024-04" db="EMBL/GenBank/DDBJ databases">
        <authorList>
            <person name="Fracassetti M."/>
        </authorList>
    </citation>
    <scope>NUCLEOTIDE SEQUENCE [LARGE SCALE GENOMIC DNA]</scope>
</reference>
<sequence length="84" mass="9112">MQVSITSPSPSSTLLSSSSSSPSPHHPRDPDECKSQEINDREGAAAERHVVAFRPRRARRAAAGLNPTIKIQERRGESGSKSFD</sequence>
<gene>
    <name evidence="2" type="ORF">LTRI10_LOCUS4646</name>
</gene>
<feature type="compositionally biased region" description="Basic and acidic residues" evidence="1">
    <location>
        <begin position="26"/>
        <end position="50"/>
    </location>
</feature>
<evidence type="ECO:0000256" key="1">
    <source>
        <dbReference type="SAM" id="MobiDB-lite"/>
    </source>
</evidence>
<keyword evidence="3" id="KW-1185">Reference proteome</keyword>
<proteinExistence type="predicted"/>
<dbReference type="EMBL" id="OZ034813">
    <property type="protein sequence ID" value="CAL1356982.1"/>
    <property type="molecule type" value="Genomic_DNA"/>
</dbReference>
<dbReference type="Proteomes" id="UP001497516">
    <property type="component" value="Chromosome 1"/>
</dbReference>
<feature type="compositionally biased region" description="Low complexity" evidence="1">
    <location>
        <begin position="1"/>
        <end position="23"/>
    </location>
</feature>
<name>A0AAV2CKB2_9ROSI</name>
<organism evidence="2 3">
    <name type="scientific">Linum trigynum</name>
    <dbReference type="NCBI Taxonomy" id="586398"/>
    <lineage>
        <taxon>Eukaryota</taxon>
        <taxon>Viridiplantae</taxon>
        <taxon>Streptophyta</taxon>
        <taxon>Embryophyta</taxon>
        <taxon>Tracheophyta</taxon>
        <taxon>Spermatophyta</taxon>
        <taxon>Magnoliopsida</taxon>
        <taxon>eudicotyledons</taxon>
        <taxon>Gunneridae</taxon>
        <taxon>Pentapetalae</taxon>
        <taxon>rosids</taxon>
        <taxon>fabids</taxon>
        <taxon>Malpighiales</taxon>
        <taxon>Linaceae</taxon>
        <taxon>Linum</taxon>
    </lineage>
</organism>